<evidence type="ECO:0000313" key="1">
    <source>
        <dbReference type="EMBL" id="MWB98714.1"/>
    </source>
</evidence>
<accession>A0A6I4P5J9</accession>
<dbReference type="GO" id="GO:0000287">
    <property type="term" value="F:magnesium ion binding"/>
    <property type="evidence" value="ECO:0007669"/>
    <property type="project" value="InterPro"/>
</dbReference>
<sequence>MTGADGFALAIVPHGDAGRFDAGRAAAREALHRLTGRDAEEFRIEARCPDCGGPHGRPLVVGEPGLHVSITHADGRAVAVAARVPVGVDAEPVTTNVDRLAAAASLLDQSARELPPLEAWTAAEAVLKADGRGLRVDPSAVRFEDGGASIAPGQRRYRILRPDARPDGRPDGAGGLAIAVALAIAPVAG</sequence>
<dbReference type="Proteomes" id="UP000438182">
    <property type="component" value="Unassembled WGS sequence"/>
</dbReference>
<evidence type="ECO:0008006" key="3">
    <source>
        <dbReference type="Google" id="ProtNLM"/>
    </source>
</evidence>
<dbReference type="EMBL" id="WSTA01000034">
    <property type="protein sequence ID" value="MWB98714.1"/>
    <property type="molecule type" value="Genomic_DNA"/>
</dbReference>
<dbReference type="GO" id="GO:0008897">
    <property type="term" value="F:holo-[acyl-carrier-protein] synthase activity"/>
    <property type="evidence" value="ECO:0007669"/>
    <property type="project" value="InterPro"/>
</dbReference>
<dbReference type="Gene3D" id="3.90.470.20">
    <property type="entry name" value="4'-phosphopantetheinyl transferase domain"/>
    <property type="match status" value="1"/>
</dbReference>
<organism evidence="1 2">
    <name type="scientific">Agromyces seonyuensis</name>
    <dbReference type="NCBI Taxonomy" id="2662446"/>
    <lineage>
        <taxon>Bacteria</taxon>
        <taxon>Bacillati</taxon>
        <taxon>Actinomycetota</taxon>
        <taxon>Actinomycetes</taxon>
        <taxon>Micrococcales</taxon>
        <taxon>Microbacteriaceae</taxon>
        <taxon>Agromyces</taxon>
    </lineage>
</organism>
<protein>
    <recommendedName>
        <fullName evidence="3">4'-phosphopantetheinyl transferase superfamily protein</fullName>
    </recommendedName>
</protein>
<dbReference type="AlphaFoldDB" id="A0A6I4P5J9"/>
<evidence type="ECO:0000313" key="2">
    <source>
        <dbReference type="Proteomes" id="UP000438182"/>
    </source>
</evidence>
<dbReference type="SUPFAM" id="SSF56214">
    <property type="entry name" value="4'-phosphopantetheinyl transferase"/>
    <property type="match status" value="2"/>
</dbReference>
<proteinExistence type="predicted"/>
<name>A0A6I4P5J9_9MICO</name>
<keyword evidence="2" id="KW-1185">Reference proteome</keyword>
<gene>
    <name evidence="1" type="ORF">GB864_09165</name>
</gene>
<dbReference type="RefSeq" id="WP_160424289.1">
    <property type="nucleotide sequence ID" value="NZ_WSTA01000034.1"/>
</dbReference>
<reference evidence="1 2" key="1">
    <citation type="submission" date="2019-12" db="EMBL/GenBank/DDBJ databases">
        <authorList>
            <person name="Kim Y.S."/>
        </authorList>
    </citation>
    <scope>NUCLEOTIDE SEQUENCE [LARGE SCALE GENOMIC DNA]</scope>
    <source>
        <strain evidence="1 2">MMS17-SY077</strain>
    </source>
</reference>
<dbReference type="InterPro" id="IPR037143">
    <property type="entry name" value="4-PPantetheinyl_Trfase_dom_sf"/>
</dbReference>
<comment type="caution">
    <text evidence="1">The sequence shown here is derived from an EMBL/GenBank/DDBJ whole genome shotgun (WGS) entry which is preliminary data.</text>
</comment>